<dbReference type="KEGG" id="pstu:UIB01_17680"/>
<dbReference type="AlphaFoldDB" id="A0A023WW61"/>
<dbReference type="InterPro" id="IPR015797">
    <property type="entry name" value="NUDIX_hydrolase-like_dom_sf"/>
</dbReference>
<dbReference type="OrthoDB" id="517136at2"/>
<dbReference type="EMBL" id="CP007509">
    <property type="protein sequence ID" value="AHY44196.1"/>
    <property type="molecule type" value="Genomic_DNA"/>
</dbReference>
<reference evidence="6 7" key="1">
    <citation type="submission" date="2014-03" db="EMBL/GenBank/DDBJ databases">
        <title>Complete genome sequence of Pseudomonas stutzeri 19SMN4.</title>
        <authorList>
            <person name="Brunet-Galmes I."/>
            <person name="Nogales B."/>
            <person name="Busquets A."/>
            <person name="Pena A."/>
            <person name="Gomila M."/>
            <person name="Garcia-Valdes E."/>
            <person name="Lalucat J."/>
            <person name="Bennasar A."/>
            <person name="Bosch R."/>
        </authorList>
    </citation>
    <scope>NUCLEOTIDE SEQUENCE [LARGE SCALE GENOMIC DNA]</scope>
    <source>
        <strain evidence="6 7">19SMN4</strain>
    </source>
</reference>
<gene>
    <name evidence="6" type="ORF">UIB01_17680</name>
</gene>
<evidence type="ECO:0000256" key="3">
    <source>
        <dbReference type="ARBA" id="ARBA00022842"/>
    </source>
</evidence>
<feature type="domain" description="Nudix hydrolase" evidence="5">
    <location>
        <begin position="2"/>
        <end position="141"/>
    </location>
</feature>
<name>A0A023WW61_STUST</name>
<dbReference type="PATRIC" id="fig|316.97.peg.3534"/>
<keyword evidence="3" id="KW-0460">Magnesium</keyword>
<comment type="similarity">
    <text evidence="4">Belongs to the Nudix hydrolase family.</text>
</comment>
<evidence type="ECO:0000256" key="2">
    <source>
        <dbReference type="ARBA" id="ARBA00022801"/>
    </source>
</evidence>
<dbReference type="PANTHER" id="PTHR43046">
    <property type="entry name" value="GDP-MANNOSE MANNOSYL HYDROLASE"/>
    <property type="match status" value="1"/>
</dbReference>
<dbReference type="PROSITE" id="PS51462">
    <property type="entry name" value="NUDIX"/>
    <property type="match status" value="1"/>
</dbReference>
<evidence type="ECO:0000313" key="6">
    <source>
        <dbReference type="EMBL" id="AHY44196.1"/>
    </source>
</evidence>
<sequence>MQVRRSSRLFILDADGRLLLFLYKDEREAPFWATAGGELQPGESYADAAARELYEETGLTLHVGKLLKERDEVYAVARSTPARWLEKYFLVECPADTSVFAAEWTEEEKSTIQKWKWWSLREMQDEAPSSFKPEWLPELLGVLLGDRQCSN</sequence>
<dbReference type="Pfam" id="PF00293">
    <property type="entry name" value="NUDIX"/>
    <property type="match status" value="1"/>
</dbReference>
<dbReference type="InterPro" id="IPR020476">
    <property type="entry name" value="Nudix_hydrolase"/>
</dbReference>
<dbReference type="CDD" id="cd04685">
    <property type="entry name" value="NUDIX_Hydrolase"/>
    <property type="match status" value="1"/>
</dbReference>
<evidence type="ECO:0000259" key="5">
    <source>
        <dbReference type="PROSITE" id="PS51462"/>
    </source>
</evidence>
<dbReference type="PROSITE" id="PS00893">
    <property type="entry name" value="NUDIX_BOX"/>
    <property type="match status" value="1"/>
</dbReference>
<dbReference type="PRINTS" id="PR00502">
    <property type="entry name" value="NUDIXFAMILY"/>
</dbReference>
<keyword evidence="2 4" id="KW-0378">Hydrolase</keyword>
<comment type="cofactor">
    <cofactor evidence="1">
        <name>Mg(2+)</name>
        <dbReference type="ChEBI" id="CHEBI:18420"/>
    </cofactor>
</comment>
<protein>
    <submittedName>
        <fullName evidence="6">NTP pyrophosphohydrolase</fullName>
    </submittedName>
</protein>
<evidence type="ECO:0000256" key="4">
    <source>
        <dbReference type="RuleBase" id="RU003476"/>
    </source>
</evidence>
<dbReference type="PANTHER" id="PTHR43046:SF12">
    <property type="entry name" value="GDP-MANNOSE MANNOSYL HYDROLASE"/>
    <property type="match status" value="1"/>
</dbReference>
<proteinExistence type="inferred from homology"/>
<dbReference type="InterPro" id="IPR020084">
    <property type="entry name" value="NUDIX_hydrolase_CS"/>
</dbReference>
<accession>A0A023WW61</accession>
<dbReference type="Proteomes" id="UP000025238">
    <property type="component" value="Chromosome"/>
</dbReference>
<dbReference type="InterPro" id="IPR000086">
    <property type="entry name" value="NUDIX_hydrolase_dom"/>
</dbReference>
<evidence type="ECO:0000313" key="7">
    <source>
        <dbReference type="Proteomes" id="UP000025238"/>
    </source>
</evidence>
<dbReference type="Gene3D" id="3.90.79.10">
    <property type="entry name" value="Nucleoside Triphosphate Pyrophosphohydrolase"/>
    <property type="match status" value="1"/>
</dbReference>
<dbReference type="SUPFAM" id="SSF55811">
    <property type="entry name" value="Nudix"/>
    <property type="match status" value="1"/>
</dbReference>
<organism evidence="6 7">
    <name type="scientific">Stutzerimonas stutzeri</name>
    <name type="common">Pseudomonas stutzeri</name>
    <dbReference type="NCBI Taxonomy" id="316"/>
    <lineage>
        <taxon>Bacteria</taxon>
        <taxon>Pseudomonadati</taxon>
        <taxon>Pseudomonadota</taxon>
        <taxon>Gammaproteobacteria</taxon>
        <taxon>Pseudomonadales</taxon>
        <taxon>Pseudomonadaceae</taxon>
        <taxon>Stutzerimonas</taxon>
    </lineage>
</organism>
<evidence type="ECO:0000256" key="1">
    <source>
        <dbReference type="ARBA" id="ARBA00001946"/>
    </source>
</evidence>
<dbReference type="GO" id="GO:0016787">
    <property type="term" value="F:hydrolase activity"/>
    <property type="evidence" value="ECO:0007669"/>
    <property type="project" value="UniProtKB-KW"/>
</dbReference>